<name>A0A1J5QQ31_9ZZZZ</name>
<proteinExistence type="predicted"/>
<evidence type="ECO:0000259" key="3">
    <source>
        <dbReference type="SMART" id="SM00829"/>
    </source>
</evidence>
<dbReference type="SUPFAM" id="SSF50129">
    <property type="entry name" value="GroES-like"/>
    <property type="match status" value="1"/>
</dbReference>
<dbReference type="AlphaFoldDB" id="A0A1J5QQ31"/>
<protein>
    <submittedName>
        <fullName evidence="4">Quinone oxidoreductase 1</fullName>
        <ecNumber evidence="4">1.6.5.5</ecNumber>
    </submittedName>
</protein>
<organism evidence="4">
    <name type="scientific">mine drainage metagenome</name>
    <dbReference type="NCBI Taxonomy" id="410659"/>
    <lineage>
        <taxon>unclassified sequences</taxon>
        <taxon>metagenomes</taxon>
        <taxon>ecological metagenomes</taxon>
    </lineage>
</organism>
<dbReference type="InterPro" id="IPR013154">
    <property type="entry name" value="ADH-like_N"/>
</dbReference>
<dbReference type="EC" id="1.6.5.5" evidence="4"/>
<dbReference type="Pfam" id="PF00107">
    <property type="entry name" value="ADH_zinc_N"/>
    <property type="match status" value="1"/>
</dbReference>
<dbReference type="InterPro" id="IPR020843">
    <property type="entry name" value="ER"/>
</dbReference>
<feature type="domain" description="Enoyl reductase (ER)" evidence="3">
    <location>
        <begin position="11"/>
        <end position="323"/>
    </location>
</feature>
<dbReference type="InterPro" id="IPR014189">
    <property type="entry name" value="Quinone_OxRdtase_PIG3"/>
</dbReference>
<gene>
    <name evidence="4" type="primary">qorA_10</name>
    <name evidence="4" type="ORF">GALL_324710</name>
</gene>
<comment type="caution">
    <text evidence="4">The sequence shown here is derived from an EMBL/GenBank/DDBJ whole genome shotgun (WGS) entry which is preliminary data.</text>
</comment>
<dbReference type="SUPFAM" id="SSF51735">
    <property type="entry name" value="NAD(P)-binding Rossmann-fold domains"/>
    <property type="match status" value="1"/>
</dbReference>
<dbReference type="Pfam" id="PF08240">
    <property type="entry name" value="ADH_N"/>
    <property type="match status" value="1"/>
</dbReference>
<dbReference type="SMART" id="SM00829">
    <property type="entry name" value="PKS_ER"/>
    <property type="match status" value="1"/>
</dbReference>
<dbReference type="InterPro" id="IPR013149">
    <property type="entry name" value="ADH-like_C"/>
</dbReference>
<evidence type="ECO:0000256" key="2">
    <source>
        <dbReference type="ARBA" id="ARBA00023002"/>
    </source>
</evidence>
<dbReference type="InterPro" id="IPR036291">
    <property type="entry name" value="NAD(P)-bd_dom_sf"/>
</dbReference>
<dbReference type="InterPro" id="IPR011032">
    <property type="entry name" value="GroES-like_sf"/>
</dbReference>
<reference evidence="4" key="1">
    <citation type="submission" date="2016-10" db="EMBL/GenBank/DDBJ databases">
        <title>Sequence of Gallionella enrichment culture.</title>
        <authorList>
            <person name="Poehlein A."/>
            <person name="Muehling M."/>
            <person name="Daniel R."/>
        </authorList>
    </citation>
    <scope>NUCLEOTIDE SEQUENCE</scope>
</reference>
<dbReference type="CDD" id="cd05276">
    <property type="entry name" value="p53_inducible_oxidoreductase"/>
    <property type="match status" value="1"/>
</dbReference>
<dbReference type="GO" id="GO:0070402">
    <property type="term" value="F:NADPH binding"/>
    <property type="evidence" value="ECO:0007669"/>
    <property type="project" value="TreeGrafter"/>
</dbReference>
<dbReference type="NCBIfam" id="TIGR02824">
    <property type="entry name" value="quinone_pig3"/>
    <property type="match status" value="1"/>
</dbReference>
<keyword evidence="1" id="KW-0521">NADP</keyword>
<dbReference type="EMBL" id="MLJW01000528">
    <property type="protein sequence ID" value="OIQ85694.1"/>
    <property type="molecule type" value="Genomic_DNA"/>
</dbReference>
<dbReference type="Gene3D" id="3.90.180.10">
    <property type="entry name" value="Medium-chain alcohol dehydrogenases, catalytic domain"/>
    <property type="match status" value="1"/>
</dbReference>
<sequence>MRAVVVTSPQGPDGLVVEDVPPPVPGPGEVLVRVRAAGINRADLLQRAGGYPPPAGVTDRLGLEVSGVVAAVGAGVDAWTEGDRVCALGDGGGYAELVVVPARQVLRVPEGVDLLDAAALPEAVCTAWSNLVTVGGLAAGSSVLVHGGSGGVGVVAVQLAAALGAQVLTTAGGAARAERCLELGAAVAIDHRREDVLTRVLEATDGRGVDVVLDILGAGALDMNLRALATGGRLVVIGLQQGRRGEIDLGLLLARRVSVIGTTLRARPPEEKAAIVDAVRDVVWPMVADGRVRPVVHARLPLAEADAGHELLASGEAFGKVLLVP</sequence>
<evidence type="ECO:0000313" key="4">
    <source>
        <dbReference type="EMBL" id="OIQ85694.1"/>
    </source>
</evidence>
<dbReference type="PANTHER" id="PTHR48106:SF8">
    <property type="entry name" value="OS02G0805600 PROTEIN"/>
    <property type="match status" value="1"/>
</dbReference>
<evidence type="ECO:0000256" key="1">
    <source>
        <dbReference type="ARBA" id="ARBA00022857"/>
    </source>
</evidence>
<dbReference type="GO" id="GO:0003960">
    <property type="term" value="F:quinone reductase (NADPH) activity"/>
    <property type="evidence" value="ECO:0007669"/>
    <property type="project" value="UniProtKB-EC"/>
</dbReference>
<dbReference type="Gene3D" id="3.40.50.720">
    <property type="entry name" value="NAD(P)-binding Rossmann-like Domain"/>
    <property type="match status" value="1"/>
</dbReference>
<dbReference type="PANTHER" id="PTHR48106">
    <property type="entry name" value="QUINONE OXIDOREDUCTASE PIG3-RELATED"/>
    <property type="match status" value="1"/>
</dbReference>
<accession>A0A1J5QQ31</accession>
<keyword evidence="2 4" id="KW-0560">Oxidoreductase</keyword>